<gene>
    <name evidence="3" type="ORF">JRO89_XS12G0079800</name>
</gene>
<protein>
    <recommendedName>
        <fullName evidence="5">Protein LURP-one-related 15-like</fullName>
    </recommendedName>
</protein>
<dbReference type="Gene3D" id="2.40.160.200">
    <property type="entry name" value="LURP1-related"/>
    <property type="match status" value="2"/>
</dbReference>
<dbReference type="Proteomes" id="UP000827721">
    <property type="component" value="Unassembled WGS sequence"/>
</dbReference>
<evidence type="ECO:0008006" key="5">
    <source>
        <dbReference type="Google" id="ProtNLM"/>
    </source>
</evidence>
<sequence length="494" mass="53784">MDQPIHAPHSTPIQTPYEVPSQAPYSTPIQGSYAAPTEPPYGLPGQALYPTPNQAPYASPISAPYAVPDQAPCAASTESPYALPGQALYSTPIQAPYAVPGQEPYGTPTEPPYALLGQAPYAASTGAQFAVPGQAPYSMPIQTPYDTPGQTPHETPGQTPNSTPIQASYLVPDQAPYSTPISVVGPQFCTPYPLDLAIVNKLLSGRSFSVTDINGNDMFKVKGKFFTLHDRRVLLDGDGNPIVTLIKKVCIYIILPMRPQAILVTMEQPFQAPYSTPVQAPYAAPMQEPYAVPGQAPCSAYVSVVGPQFCTPYPADLAIMKKVLTINDGNFSVIDINGNIVFTLKGKIFTLHDRRVLLDGAGTPIVTLTKKIRTMHDRWHVFRGESTDSNDILFTVKRSSGIQIQTNLEVFLATNTKEEVCDFQIKGSWLERSCIVYAGESSTIVAQMHKEHTIQSIILGKEKFMVTIYPNIDHAFIVSLIVILNEINKDDDDD</sequence>
<evidence type="ECO:0000256" key="2">
    <source>
        <dbReference type="SAM" id="MobiDB-lite"/>
    </source>
</evidence>
<evidence type="ECO:0000313" key="4">
    <source>
        <dbReference type="Proteomes" id="UP000827721"/>
    </source>
</evidence>
<comment type="caution">
    <text evidence="3">The sequence shown here is derived from an EMBL/GenBank/DDBJ whole genome shotgun (WGS) entry which is preliminary data.</text>
</comment>
<organism evidence="3 4">
    <name type="scientific">Xanthoceras sorbifolium</name>
    <dbReference type="NCBI Taxonomy" id="99658"/>
    <lineage>
        <taxon>Eukaryota</taxon>
        <taxon>Viridiplantae</taxon>
        <taxon>Streptophyta</taxon>
        <taxon>Embryophyta</taxon>
        <taxon>Tracheophyta</taxon>
        <taxon>Spermatophyta</taxon>
        <taxon>Magnoliopsida</taxon>
        <taxon>eudicotyledons</taxon>
        <taxon>Gunneridae</taxon>
        <taxon>Pentapetalae</taxon>
        <taxon>rosids</taxon>
        <taxon>malvids</taxon>
        <taxon>Sapindales</taxon>
        <taxon>Sapindaceae</taxon>
        <taxon>Xanthoceroideae</taxon>
        <taxon>Xanthoceras</taxon>
    </lineage>
</organism>
<reference evidence="3 4" key="1">
    <citation type="submission" date="2021-02" db="EMBL/GenBank/DDBJ databases">
        <title>Plant Genome Project.</title>
        <authorList>
            <person name="Zhang R.-G."/>
        </authorList>
    </citation>
    <scope>NUCLEOTIDE SEQUENCE [LARGE SCALE GENOMIC DNA]</scope>
    <source>
        <tissue evidence="3">Leaves</tissue>
    </source>
</reference>
<evidence type="ECO:0000256" key="1">
    <source>
        <dbReference type="ARBA" id="ARBA00005437"/>
    </source>
</evidence>
<evidence type="ECO:0000313" key="3">
    <source>
        <dbReference type="EMBL" id="KAH7553929.1"/>
    </source>
</evidence>
<dbReference type="SUPFAM" id="SSF54518">
    <property type="entry name" value="Tubby C-terminal domain-like"/>
    <property type="match status" value="2"/>
</dbReference>
<dbReference type="InterPro" id="IPR025659">
    <property type="entry name" value="Tubby-like_C"/>
</dbReference>
<proteinExistence type="inferred from homology"/>
<name>A0ABQ8HBS2_9ROSI</name>
<keyword evidence="4" id="KW-1185">Reference proteome</keyword>
<dbReference type="PANTHER" id="PTHR31087">
    <property type="match status" value="1"/>
</dbReference>
<dbReference type="PANTHER" id="PTHR31087:SF160">
    <property type="entry name" value="PROTEIN LURP-ONE-RELATED 1-RELATED"/>
    <property type="match status" value="1"/>
</dbReference>
<feature type="region of interest" description="Disordered" evidence="2">
    <location>
        <begin position="1"/>
        <end position="37"/>
    </location>
</feature>
<dbReference type="InterPro" id="IPR038595">
    <property type="entry name" value="LOR_sf"/>
</dbReference>
<dbReference type="InterPro" id="IPR007612">
    <property type="entry name" value="LOR"/>
</dbReference>
<dbReference type="Pfam" id="PF04525">
    <property type="entry name" value="LOR"/>
    <property type="match status" value="2"/>
</dbReference>
<dbReference type="EMBL" id="JAFEMO010000012">
    <property type="protein sequence ID" value="KAH7553929.1"/>
    <property type="molecule type" value="Genomic_DNA"/>
</dbReference>
<feature type="region of interest" description="Disordered" evidence="2">
    <location>
        <begin position="144"/>
        <end position="166"/>
    </location>
</feature>
<comment type="similarity">
    <text evidence="1">Belongs to the LOR family.</text>
</comment>
<accession>A0ABQ8HBS2</accession>